<dbReference type="GO" id="GO:0015095">
    <property type="term" value="F:magnesium ion transmembrane transporter activity"/>
    <property type="evidence" value="ECO:0007669"/>
    <property type="project" value="InterPro"/>
</dbReference>
<dbReference type="Pfam" id="PF05653">
    <property type="entry name" value="Mg_trans_NIPA"/>
    <property type="match status" value="1"/>
</dbReference>
<name>A0A6I4WAM2_9ACTN</name>
<feature type="transmembrane region" description="Helical" evidence="5">
    <location>
        <begin position="6"/>
        <end position="25"/>
    </location>
</feature>
<sequence length="314" mass="33334">MGDSLGNFVLALLASSAYYVAFVIFRSAAEKMPPLRGSRPFTVARSMLFSPVWVGGGLVLVIGLGYEVVAFTVMPMTQAQPVFAVSLVLLLVYTALFLGEKMSGREWTSIALFVVATVLIGLSARTDGVLRVQLHATDVLRAPWMMVAVMGPALVIAGLVWLVGDRRASGRHARRLAGVAYGIGSGACAGLAEAGIRGMAILYHDTQSVAAVARSPYPYLTVVFAGIALVQLQVAVQRCRLSVVASVLTVIGRTYLLISSMILFQERWPGDPVPYALRGVGLVLALVALLLFPRYENAPRGENAGAGAGRRSVA</sequence>
<feature type="transmembrane region" description="Helical" evidence="5">
    <location>
        <begin position="107"/>
        <end position="124"/>
    </location>
</feature>
<comment type="subcellular location">
    <subcellularLocation>
        <location evidence="1">Membrane</location>
        <topology evidence="1">Multi-pass membrane protein</topology>
    </subcellularLocation>
</comment>
<evidence type="ECO:0000256" key="1">
    <source>
        <dbReference type="ARBA" id="ARBA00004141"/>
    </source>
</evidence>
<dbReference type="Proteomes" id="UP000431901">
    <property type="component" value="Unassembled WGS sequence"/>
</dbReference>
<dbReference type="PANTHER" id="PTHR40761">
    <property type="entry name" value="CONSERVED INTEGRAL MEMBRANE ALANINE VALINE AND LEUCINE RICH PROTEIN-RELATED"/>
    <property type="match status" value="1"/>
</dbReference>
<evidence type="ECO:0000256" key="4">
    <source>
        <dbReference type="ARBA" id="ARBA00023136"/>
    </source>
</evidence>
<protein>
    <recommendedName>
        <fullName evidence="8">EamA family transporter</fullName>
    </recommendedName>
</protein>
<evidence type="ECO:0000313" key="6">
    <source>
        <dbReference type="EMBL" id="MXQ66173.1"/>
    </source>
</evidence>
<feature type="transmembrane region" description="Helical" evidence="5">
    <location>
        <begin position="46"/>
        <end position="66"/>
    </location>
</feature>
<dbReference type="InterPro" id="IPR008521">
    <property type="entry name" value="Mg_trans_NIPA"/>
</dbReference>
<dbReference type="RefSeq" id="WP_161104395.1">
    <property type="nucleotide sequence ID" value="NZ_JBHLYI010000007.1"/>
</dbReference>
<reference evidence="6 7" key="1">
    <citation type="submission" date="2019-12" db="EMBL/GenBank/DDBJ databases">
        <title>Nocardia macrotermitis sp. nov. and Nocardia aurantia sp. nov., isolated from the gut of the fungus growing-termite Macrotermes natalensis.</title>
        <authorList>
            <person name="Christine B."/>
            <person name="Rene B."/>
        </authorList>
    </citation>
    <scope>NUCLEOTIDE SEQUENCE [LARGE SCALE GENOMIC DNA]</scope>
    <source>
        <strain evidence="6 7">DSM 102126</strain>
    </source>
</reference>
<evidence type="ECO:0000313" key="7">
    <source>
        <dbReference type="Proteomes" id="UP000431901"/>
    </source>
</evidence>
<accession>A0A6I4WAM2</accession>
<feature type="transmembrane region" description="Helical" evidence="5">
    <location>
        <begin position="176"/>
        <end position="196"/>
    </location>
</feature>
<dbReference type="EMBL" id="WUTW01000004">
    <property type="protein sequence ID" value="MXQ66173.1"/>
    <property type="molecule type" value="Genomic_DNA"/>
</dbReference>
<gene>
    <name evidence="6" type="ORF">GQ466_19325</name>
</gene>
<feature type="transmembrane region" description="Helical" evidence="5">
    <location>
        <begin position="78"/>
        <end position="98"/>
    </location>
</feature>
<evidence type="ECO:0008006" key="8">
    <source>
        <dbReference type="Google" id="ProtNLM"/>
    </source>
</evidence>
<keyword evidence="4 5" id="KW-0472">Membrane</keyword>
<feature type="transmembrane region" description="Helical" evidence="5">
    <location>
        <begin position="243"/>
        <end position="263"/>
    </location>
</feature>
<feature type="transmembrane region" description="Helical" evidence="5">
    <location>
        <begin position="275"/>
        <end position="292"/>
    </location>
</feature>
<evidence type="ECO:0000256" key="3">
    <source>
        <dbReference type="ARBA" id="ARBA00022989"/>
    </source>
</evidence>
<dbReference type="GO" id="GO:0016020">
    <property type="term" value="C:membrane"/>
    <property type="evidence" value="ECO:0007669"/>
    <property type="project" value="UniProtKB-SubCell"/>
</dbReference>
<evidence type="ECO:0000256" key="5">
    <source>
        <dbReference type="SAM" id="Phobius"/>
    </source>
</evidence>
<organism evidence="6 7">
    <name type="scientific">Actinomadura rayongensis</name>
    <dbReference type="NCBI Taxonomy" id="1429076"/>
    <lineage>
        <taxon>Bacteria</taxon>
        <taxon>Bacillati</taxon>
        <taxon>Actinomycetota</taxon>
        <taxon>Actinomycetes</taxon>
        <taxon>Streptosporangiales</taxon>
        <taxon>Thermomonosporaceae</taxon>
        <taxon>Actinomadura</taxon>
    </lineage>
</organism>
<dbReference type="PANTHER" id="PTHR40761:SF1">
    <property type="entry name" value="CONSERVED INTEGRAL MEMBRANE ALANINE VALINE AND LEUCINE RICH PROTEIN-RELATED"/>
    <property type="match status" value="1"/>
</dbReference>
<proteinExistence type="predicted"/>
<dbReference type="InterPro" id="IPR037185">
    <property type="entry name" value="EmrE-like"/>
</dbReference>
<keyword evidence="2 5" id="KW-0812">Transmembrane</keyword>
<keyword evidence="7" id="KW-1185">Reference proteome</keyword>
<evidence type="ECO:0000256" key="2">
    <source>
        <dbReference type="ARBA" id="ARBA00022692"/>
    </source>
</evidence>
<dbReference type="AlphaFoldDB" id="A0A6I4WAM2"/>
<comment type="caution">
    <text evidence="6">The sequence shown here is derived from an EMBL/GenBank/DDBJ whole genome shotgun (WGS) entry which is preliminary data.</text>
</comment>
<dbReference type="SUPFAM" id="SSF103481">
    <property type="entry name" value="Multidrug resistance efflux transporter EmrE"/>
    <property type="match status" value="1"/>
</dbReference>
<feature type="transmembrane region" description="Helical" evidence="5">
    <location>
        <begin position="144"/>
        <end position="164"/>
    </location>
</feature>
<dbReference type="OrthoDB" id="3469424at2"/>
<keyword evidence="3 5" id="KW-1133">Transmembrane helix</keyword>
<feature type="transmembrane region" description="Helical" evidence="5">
    <location>
        <begin position="216"/>
        <end position="236"/>
    </location>
</feature>